<evidence type="ECO:0000256" key="4">
    <source>
        <dbReference type="ARBA" id="ARBA00022475"/>
    </source>
</evidence>
<evidence type="ECO:0000256" key="5">
    <source>
        <dbReference type="ARBA" id="ARBA00022519"/>
    </source>
</evidence>
<dbReference type="OrthoDB" id="9778062at2"/>
<dbReference type="RefSeq" id="WP_127681039.1">
    <property type="nucleotide sequence ID" value="NZ_SACM01000001.1"/>
</dbReference>
<proteinExistence type="predicted"/>
<dbReference type="Proteomes" id="UP000288587">
    <property type="component" value="Unassembled WGS sequence"/>
</dbReference>
<comment type="subcellular location">
    <subcellularLocation>
        <location evidence="1">Cell inner membrane</location>
        <topology evidence="1">Multi-pass membrane protein</topology>
    </subcellularLocation>
</comment>
<keyword evidence="8 9" id="KW-0472">Membrane</keyword>
<dbReference type="InterPro" id="IPR030922">
    <property type="entry name" value="LptF"/>
</dbReference>
<evidence type="ECO:0000313" key="11">
    <source>
        <dbReference type="Proteomes" id="UP000288587"/>
    </source>
</evidence>
<dbReference type="GO" id="GO:0043190">
    <property type="term" value="C:ATP-binding cassette (ABC) transporter complex"/>
    <property type="evidence" value="ECO:0007669"/>
    <property type="project" value="InterPro"/>
</dbReference>
<dbReference type="PANTHER" id="PTHR33529">
    <property type="entry name" value="SLR0882 PROTEIN-RELATED"/>
    <property type="match status" value="1"/>
</dbReference>
<keyword evidence="3" id="KW-0813">Transport</keyword>
<dbReference type="AlphaFoldDB" id="A0A437LRY0"/>
<feature type="transmembrane region" description="Helical" evidence="9">
    <location>
        <begin position="265"/>
        <end position="287"/>
    </location>
</feature>
<keyword evidence="11" id="KW-1185">Reference proteome</keyword>
<evidence type="ECO:0000256" key="1">
    <source>
        <dbReference type="ARBA" id="ARBA00004429"/>
    </source>
</evidence>
<dbReference type="GO" id="GO:0055085">
    <property type="term" value="P:transmembrane transport"/>
    <property type="evidence" value="ECO:0007669"/>
    <property type="project" value="InterPro"/>
</dbReference>
<dbReference type="InterPro" id="IPR005495">
    <property type="entry name" value="LptG/LptF_permease"/>
</dbReference>
<reference evidence="10 11" key="1">
    <citation type="submission" date="2019-01" db="EMBL/GenBank/DDBJ databases">
        <authorList>
            <person name="Chen W.-M."/>
        </authorList>
    </citation>
    <scope>NUCLEOTIDE SEQUENCE [LARGE SCALE GENOMIC DNA]</scope>
    <source>
        <strain evidence="10 11">CCP-18</strain>
    </source>
</reference>
<evidence type="ECO:0000256" key="6">
    <source>
        <dbReference type="ARBA" id="ARBA00022692"/>
    </source>
</evidence>
<dbReference type="GO" id="GO:0015920">
    <property type="term" value="P:lipopolysaccharide transport"/>
    <property type="evidence" value="ECO:0007669"/>
    <property type="project" value="TreeGrafter"/>
</dbReference>
<feature type="transmembrane region" description="Helical" evidence="9">
    <location>
        <begin position="293"/>
        <end position="312"/>
    </location>
</feature>
<organism evidence="10 11">
    <name type="scientific">Inhella crocodyli</name>
    <dbReference type="NCBI Taxonomy" id="2499851"/>
    <lineage>
        <taxon>Bacteria</taxon>
        <taxon>Pseudomonadati</taxon>
        <taxon>Pseudomonadota</taxon>
        <taxon>Betaproteobacteria</taxon>
        <taxon>Burkholderiales</taxon>
        <taxon>Sphaerotilaceae</taxon>
        <taxon>Inhella</taxon>
    </lineage>
</organism>
<keyword evidence="4" id="KW-1003">Cell membrane</keyword>
<keyword evidence="6 9" id="KW-0812">Transmembrane</keyword>
<protein>
    <recommendedName>
        <fullName evidence="2">Lipopolysaccharide export system permease protein LptF</fullName>
    </recommendedName>
</protein>
<evidence type="ECO:0000256" key="8">
    <source>
        <dbReference type="ARBA" id="ARBA00023136"/>
    </source>
</evidence>
<accession>A0A437LRY0</accession>
<evidence type="ECO:0000313" key="10">
    <source>
        <dbReference type="EMBL" id="RVT88159.1"/>
    </source>
</evidence>
<feature type="transmembrane region" description="Helical" evidence="9">
    <location>
        <begin position="48"/>
        <end position="73"/>
    </location>
</feature>
<gene>
    <name evidence="10" type="primary">lptF</name>
    <name evidence="10" type="ORF">EOD73_03910</name>
</gene>
<dbReference type="NCBIfam" id="TIGR04407">
    <property type="entry name" value="LptF_YjgP"/>
    <property type="match status" value="1"/>
</dbReference>
<keyword evidence="5" id="KW-0997">Cell inner membrane</keyword>
<evidence type="ECO:0000256" key="3">
    <source>
        <dbReference type="ARBA" id="ARBA00022448"/>
    </source>
</evidence>
<keyword evidence="7 9" id="KW-1133">Transmembrane helix</keyword>
<dbReference type="PANTHER" id="PTHR33529:SF7">
    <property type="entry name" value="LIPOPOLYSACCHARIDE EXPORT SYSTEM PERMEASE PROTEIN LPTF"/>
    <property type="match status" value="1"/>
</dbReference>
<evidence type="ECO:0000256" key="9">
    <source>
        <dbReference type="SAM" id="Phobius"/>
    </source>
</evidence>
<feature type="transmembrane region" description="Helical" evidence="9">
    <location>
        <begin position="324"/>
        <end position="347"/>
    </location>
</feature>
<feature type="transmembrane region" description="Helical" evidence="9">
    <location>
        <begin position="15"/>
        <end position="36"/>
    </location>
</feature>
<name>A0A437LRY0_9BURK</name>
<dbReference type="Pfam" id="PF03739">
    <property type="entry name" value="LptF_LptG"/>
    <property type="match status" value="1"/>
</dbReference>
<evidence type="ECO:0000256" key="2">
    <source>
        <dbReference type="ARBA" id="ARBA00014213"/>
    </source>
</evidence>
<evidence type="ECO:0000256" key="7">
    <source>
        <dbReference type="ARBA" id="ARBA00022989"/>
    </source>
</evidence>
<feature type="transmembrane region" description="Helical" evidence="9">
    <location>
        <begin position="105"/>
        <end position="124"/>
    </location>
</feature>
<sequence>MLLDTTFRKDLSRGFGVTLVVLVTIVVTVMLIKTLGQAAGGRVAAQDVVMLLGFAALSQLPLVLTLSLFIAVVSTLSRMYRDSEMAVWQACGVPVRRLTQPLLKVALPVVAVIGVLVMVAWPWGNAQSQQLRDRYEKRSDLSRVAPGQFQASRDGSKVFFIERDSDLAGVGRNVFILSQQGPRESVTTAATGQIVWDEGDRYLVLQQGQRNESDAAGRTGTLARFDQYRVLADRQTARNLDELPPKAMDTMALTQSTQARHRAELVWRAGMVIGALNLALLGLGLAATNPRRPNSWGLLLALLVFVVYYNLINLSQSWVGRGKLDALEAMAIVHGAAFAVALLLLTWRDESIRFVPPWRRRIA</sequence>
<dbReference type="EMBL" id="SACM01000001">
    <property type="protein sequence ID" value="RVT88159.1"/>
    <property type="molecule type" value="Genomic_DNA"/>
</dbReference>
<comment type="caution">
    <text evidence="10">The sequence shown here is derived from an EMBL/GenBank/DDBJ whole genome shotgun (WGS) entry which is preliminary data.</text>
</comment>